<feature type="domain" description="4Fe-4S His(Cys)3-ligated-type" evidence="16">
    <location>
        <begin position="108"/>
        <end position="147"/>
    </location>
</feature>
<proteinExistence type="inferred from homology"/>
<evidence type="ECO:0000259" key="16">
    <source>
        <dbReference type="PROSITE" id="PS51839"/>
    </source>
</evidence>
<keyword evidence="6 12" id="KW-0479">Metal-binding</keyword>
<dbReference type="GO" id="GO:0051539">
    <property type="term" value="F:4 iron, 4 sulfur cluster binding"/>
    <property type="evidence" value="ECO:0007669"/>
    <property type="project" value="UniProtKB-KW"/>
</dbReference>
<dbReference type="InterPro" id="IPR050123">
    <property type="entry name" value="Prok_molybdopt-oxidoreductase"/>
</dbReference>
<evidence type="ECO:0000256" key="1">
    <source>
        <dbReference type="ARBA" id="ARBA00001966"/>
    </source>
</evidence>
<dbReference type="SUPFAM" id="SSF54292">
    <property type="entry name" value="2Fe-2S ferredoxin-like"/>
    <property type="match status" value="1"/>
</dbReference>
<keyword evidence="7 12" id="KW-1278">Translocase</keyword>
<dbReference type="InterPro" id="IPR054351">
    <property type="entry name" value="NADH_UbQ_OxRdtase_ferredoxin"/>
</dbReference>
<dbReference type="Pfam" id="PF10588">
    <property type="entry name" value="NADH-G_4Fe-4S_3"/>
    <property type="match status" value="1"/>
</dbReference>
<evidence type="ECO:0000256" key="2">
    <source>
        <dbReference type="ARBA" id="ARBA00005404"/>
    </source>
</evidence>
<dbReference type="EMBL" id="FOFA01000009">
    <property type="protein sequence ID" value="SER15828.1"/>
    <property type="molecule type" value="Genomic_DNA"/>
</dbReference>
<evidence type="ECO:0000256" key="5">
    <source>
        <dbReference type="ARBA" id="ARBA00022719"/>
    </source>
</evidence>
<evidence type="ECO:0000256" key="7">
    <source>
        <dbReference type="ARBA" id="ARBA00022967"/>
    </source>
</evidence>
<dbReference type="GO" id="GO:0042773">
    <property type="term" value="P:ATP synthesis coupled electron transport"/>
    <property type="evidence" value="ECO:0007669"/>
    <property type="project" value="InterPro"/>
</dbReference>
<dbReference type="NCBIfam" id="TIGR01973">
    <property type="entry name" value="NuoG"/>
    <property type="match status" value="1"/>
</dbReference>
<dbReference type="PANTHER" id="PTHR43105">
    <property type="entry name" value="RESPIRATORY NITRATE REDUCTASE"/>
    <property type="match status" value="1"/>
</dbReference>
<dbReference type="GO" id="GO:0016020">
    <property type="term" value="C:membrane"/>
    <property type="evidence" value="ECO:0007669"/>
    <property type="project" value="InterPro"/>
</dbReference>
<dbReference type="PROSITE" id="PS00643">
    <property type="entry name" value="COMPLEX1_75K_3"/>
    <property type="match status" value="1"/>
</dbReference>
<evidence type="ECO:0000256" key="4">
    <source>
        <dbReference type="ARBA" id="ARBA00022714"/>
    </source>
</evidence>
<dbReference type="PROSITE" id="PS51085">
    <property type="entry name" value="2FE2S_FER_2"/>
    <property type="match status" value="1"/>
</dbReference>
<dbReference type="SUPFAM" id="SSF54862">
    <property type="entry name" value="4Fe-4S ferredoxins"/>
    <property type="match status" value="1"/>
</dbReference>
<name>A0A1H9LWU9_9ACTN</name>
<dbReference type="SUPFAM" id="SSF53706">
    <property type="entry name" value="Formate dehydrogenase/DMSO reductase, domains 1-3"/>
    <property type="match status" value="1"/>
</dbReference>
<dbReference type="InterPro" id="IPR001041">
    <property type="entry name" value="2Fe-2S_ferredoxin-type"/>
</dbReference>
<dbReference type="Proteomes" id="UP000198504">
    <property type="component" value="Unassembled WGS sequence"/>
</dbReference>
<dbReference type="PROSITE" id="PS51839">
    <property type="entry name" value="4FE4S_HC3"/>
    <property type="match status" value="1"/>
</dbReference>
<dbReference type="Gene3D" id="3.10.20.740">
    <property type="match status" value="1"/>
</dbReference>
<dbReference type="Pfam" id="PF22117">
    <property type="entry name" value="Fer4_Nqo3"/>
    <property type="match status" value="1"/>
</dbReference>
<keyword evidence="10 12" id="KW-0520">NAD</keyword>
<dbReference type="InterPro" id="IPR010228">
    <property type="entry name" value="NADH_UbQ_OxRdtase_Gsu"/>
</dbReference>
<feature type="compositionally biased region" description="Basic and acidic residues" evidence="13">
    <location>
        <begin position="847"/>
        <end position="864"/>
    </location>
</feature>
<comment type="catalytic activity">
    <reaction evidence="11 12">
        <text>a quinone + NADH + 5 H(+)(in) = a quinol + NAD(+) + 4 H(+)(out)</text>
        <dbReference type="Rhea" id="RHEA:57888"/>
        <dbReference type="ChEBI" id="CHEBI:15378"/>
        <dbReference type="ChEBI" id="CHEBI:24646"/>
        <dbReference type="ChEBI" id="CHEBI:57540"/>
        <dbReference type="ChEBI" id="CHEBI:57945"/>
        <dbReference type="ChEBI" id="CHEBI:132124"/>
    </reaction>
</comment>
<evidence type="ECO:0000259" key="15">
    <source>
        <dbReference type="PROSITE" id="PS51669"/>
    </source>
</evidence>
<dbReference type="FunFam" id="3.30.70.20:FF:000016">
    <property type="entry name" value="NADH-quinone oxidoreductase"/>
    <property type="match status" value="1"/>
</dbReference>
<protein>
    <recommendedName>
        <fullName evidence="12">NADH-quinone oxidoreductase</fullName>
        <ecNumber evidence="12">7.1.1.-</ecNumber>
    </recommendedName>
</protein>
<dbReference type="PROSITE" id="PS00641">
    <property type="entry name" value="COMPLEX1_75K_1"/>
    <property type="match status" value="1"/>
</dbReference>
<dbReference type="PROSITE" id="PS00642">
    <property type="entry name" value="COMPLEX1_75K_2"/>
    <property type="match status" value="1"/>
</dbReference>
<comment type="function">
    <text evidence="12">NDH-1 shuttles electrons from NADH, via FMN and iron-sulfur (Fe-S) centers, to quinones in the respiratory chain. Couples the redox reaction to proton translocation (for every two electrons transferred, four hydrogen ions are translocated across the cytoplasmic membrane), and thus conserves the redox energy in a proton gradient.</text>
</comment>
<dbReference type="SMART" id="SM00929">
    <property type="entry name" value="NADH-G_4Fe-4S_3"/>
    <property type="match status" value="1"/>
</dbReference>
<organism evidence="17 18">
    <name type="scientific">Microlunatus flavus</name>
    <dbReference type="NCBI Taxonomy" id="1036181"/>
    <lineage>
        <taxon>Bacteria</taxon>
        <taxon>Bacillati</taxon>
        <taxon>Actinomycetota</taxon>
        <taxon>Actinomycetes</taxon>
        <taxon>Propionibacteriales</taxon>
        <taxon>Propionibacteriaceae</taxon>
        <taxon>Microlunatus</taxon>
    </lineage>
</organism>
<comment type="cofactor">
    <cofactor evidence="1 12">
        <name>[4Fe-4S] cluster</name>
        <dbReference type="ChEBI" id="CHEBI:49883"/>
    </cofactor>
</comment>
<evidence type="ECO:0000256" key="12">
    <source>
        <dbReference type="RuleBase" id="RU003525"/>
    </source>
</evidence>
<dbReference type="Gene3D" id="3.40.50.740">
    <property type="match status" value="2"/>
</dbReference>
<keyword evidence="5 12" id="KW-0874">Quinone</keyword>
<dbReference type="GO" id="GO:0008137">
    <property type="term" value="F:NADH dehydrogenase (ubiquinone) activity"/>
    <property type="evidence" value="ECO:0007669"/>
    <property type="project" value="UniProtKB-UniRule"/>
</dbReference>
<dbReference type="InterPro" id="IPR019574">
    <property type="entry name" value="NADH_UbQ_OxRdtase_Gsu_4Fe4S-bd"/>
</dbReference>
<dbReference type="CDD" id="cd00207">
    <property type="entry name" value="fer2"/>
    <property type="match status" value="1"/>
</dbReference>
<evidence type="ECO:0000256" key="10">
    <source>
        <dbReference type="ARBA" id="ARBA00023027"/>
    </source>
</evidence>
<dbReference type="GO" id="GO:0046872">
    <property type="term" value="F:metal ion binding"/>
    <property type="evidence" value="ECO:0007669"/>
    <property type="project" value="UniProtKB-UniRule"/>
</dbReference>
<dbReference type="OrthoDB" id="9810782at2"/>
<sequence>MTVTAKPSTGSTDTGRLAAREDLVTLTIDDVEVSVPKGTLVIRAAELIGVAIPRFCDHPLLDPVGACRQCLVEVPDAGNGRGIPKPQASCTLEVAQGMVVKTQVSSPVADKAQHGNMEFLLINHPLDCPICDKGGECPLQNQAMSNGYGESRFTDVKRTYPKPVAISANVLLDRERCVLCARCTRFSEQVAGDPFISLIERGALQQVGIYEREPFQSYFSGNTIQICPVGALTSAEYRFRSRPFDLVSTPSVSEHDACGSAIRVDHRRGKVMRRQAGDDPEVNEEWITDKDRFAFAYGRGEDRLTRPLVREDGVLRPASWPEALDVAAEGLEKAVAGTRGEKVGVLVGGRLTLEDAYAYSKFARGVLGTNSIDFRARPHSAEEADFLAAAVAGTGRGVTYGDLETASSVLLVCLEPEEEAGAIFLRLRKAWRKQGLASWTLAPYRSRGAAKAGTTLVPTVPGAEAAWLDSWSAATGVALDAGSVLLVGERAAGLSGTLSAVLRLADRTGARVAWVPRRAGDRGAVEAGCLPNLLPGGRPVADPSARVDVASTWGIGSMPRHEGSDGDEMLVSAADGELAALVVGGVDPTDLADPAASLDGLERARFVVSLETRASLVTERADVVLPVSLMTERSGTFVDWEGRRRPFPAVLDAPNAMSDLRVLAALADALGRPLGFRKPEAALAELDELGPWEGARAAVPAFGPGEPARPGRDELVVATWRMGLDDSRALANEPYLAATARPAVARLSPATAAAHGVEVGADGLVEADVTLTNDRGELTLPLVVEPGMVDGAVWVPAKAPGRSVAEHLAVLPGDLVAVTVEPHVVEAAPRRAMPTDPITDPAVDDQGEGRAHRRDGDTGREAAS</sequence>
<dbReference type="Pfam" id="PF22151">
    <property type="entry name" value="Fer4_NDSU1"/>
    <property type="match status" value="1"/>
</dbReference>
<dbReference type="InterPro" id="IPR006656">
    <property type="entry name" value="Mopterin_OxRdtase"/>
</dbReference>
<keyword evidence="3 12" id="KW-0004">4Fe-4S</keyword>
<dbReference type="SUPFAM" id="SSF50692">
    <property type="entry name" value="ADC-like"/>
    <property type="match status" value="1"/>
</dbReference>
<dbReference type="NCBIfam" id="NF005895">
    <property type="entry name" value="PRK07860.1"/>
    <property type="match status" value="1"/>
</dbReference>
<dbReference type="InterPro" id="IPR006963">
    <property type="entry name" value="Mopterin_OxRdtase_4Fe-4S_dom"/>
</dbReference>
<comment type="cofactor">
    <cofactor evidence="12">
        <name>[2Fe-2S] cluster</name>
        <dbReference type="ChEBI" id="CHEBI:190135"/>
    </cofactor>
    <text evidence="12">Binds 1 [2Fe-2S] cluster per subunit.</text>
</comment>
<evidence type="ECO:0000256" key="9">
    <source>
        <dbReference type="ARBA" id="ARBA00023014"/>
    </source>
</evidence>
<dbReference type="Gene3D" id="3.40.228.10">
    <property type="entry name" value="Dimethylsulfoxide Reductase, domain 2"/>
    <property type="match status" value="1"/>
</dbReference>
<dbReference type="Pfam" id="PF13510">
    <property type="entry name" value="Fer2_4"/>
    <property type="match status" value="1"/>
</dbReference>
<gene>
    <name evidence="17" type="ORF">SAMN05421756_109152</name>
</gene>
<dbReference type="Pfam" id="PF00384">
    <property type="entry name" value="Molybdopterin"/>
    <property type="match status" value="1"/>
</dbReference>
<keyword evidence="8 12" id="KW-0408">Iron</keyword>
<accession>A0A1H9LWU9</accession>
<keyword evidence="18" id="KW-1185">Reference proteome</keyword>
<evidence type="ECO:0000256" key="6">
    <source>
        <dbReference type="ARBA" id="ARBA00022723"/>
    </source>
</evidence>
<feature type="domain" description="2Fe-2S ferredoxin-type" evidence="14">
    <location>
        <begin position="22"/>
        <end position="106"/>
    </location>
</feature>
<evidence type="ECO:0000256" key="11">
    <source>
        <dbReference type="ARBA" id="ARBA00047712"/>
    </source>
</evidence>
<reference evidence="18" key="1">
    <citation type="submission" date="2016-10" db="EMBL/GenBank/DDBJ databases">
        <authorList>
            <person name="Varghese N."/>
            <person name="Submissions S."/>
        </authorList>
    </citation>
    <scope>NUCLEOTIDE SEQUENCE [LARGE SCALE GENOMIC DNA]</scope>
    <source>
        <strain evidence="18">CGMCC 4.6856</strain>
    </source>
</reference>
<evidence type="ECO:0000256" key="3">
    <source>
        <dbReference type="ARBA" id="ARBA00022485"/>
    </source>
</evidence>
<dbReference type="FunFam" id="3.10.20.740:FF:000001">
    <property type="entry name" value="NADH-quinone oxidoreductase subunit G"/>
    <property type="match status" value="1"/>
</dbReference>
<dbReference type="EC" id="7.1.1.-" evidence="12"/>
<dbReference type="STRING" id="1036181.SAMN05421756_109152"/>
<feature type="region of interest" description="Disordered" evidence="13">
    <location>
        <begin position="829"/>
        <end position="864"/>
    </location>
</feature>
<dbReference type="InterPro" id="IPR000283">
    <property type="entry name" value="NADH_UbQ_OxRdtase_75kDa_su_CS"/>
</dbReference>
<keyword evidence="9 12" id="KW-0411">Iron-sulfur</keyword>
<dbReference type="GO" id="GO:0048038">
    <property type="term" value="F:quinone binding"/>
    <property type="evidence" value="ECO:0007669"/>
    <property type="project" value="UniProtKB-UniRule"/>
</dbReference>
<dbReference type="InterPro" id="IPR009010">
    <property type="entry name" value="Asp_de-COase-like_dom_sf"/>
</dbReference>
<feature type="domain" description="4Fe-4S Mo/W bis-MGD-type" evidence="15">
    <location>
        <begin position="246"/>
        <end position="302"/>
    </location>
</feature>
<dbReference type="PROSITE" id="PS51669">
    <property type="entry name" value="4FE4S_MOW_BIS_MGD"/>
    <property type="match status" value="1"/>
</dbReference>
<dbReference type="GO" id="GO:0003954">
    <property type="term" value="F:NADH dehydrogenase activity"/>
    <property type="evidence" value="ECO:0007669"/>
    <property type="project" value="TreeGrafter"/>
</dbReference>
<dbReference type="PANTHER" id="PTHR43105:SF12">
    <property type="entry name" value="NADH-QUINONE OXIDOREDUCTASE SUBUNIT G"/>
    <property type="match status" value="1"/>
</dbReference>
<evidence type="ECO:0000256" key="8">
    <source>
        <dbReference type="ARBA" id="ARBA00023004"/>
    </source>
</evidence>
<dbReference type="InterPro" id="IPR036010">
    <property type="entry name" value="2Fe-2S_ferredoxin-like_sf"/>
</dbReference>
<dbReference type="GO" id="GO:0051537">
    <property type="term" value="F:2 iron, 2 sulfur cluster binding"/>
    <property type="evidence" value="ECO:0007669"/>
    <property type="project" value="UniProtKB-UniRule"/>
</dbReference>
<evidence type="ECO:0000313" key="18">
    <source>
        <dbReference type="Proteomes" id="UP000198504"/>
    </source>
</evidence>
<evidence type="ECO:0000256" key="13">
    <source>
        <dbReference type="SAM" id="MobiDB-lite"/>
    </source>
</evidence>
<evidence type="ECO:0000259" key="14">
    <source>
        <dbReference type="PROSITE" id="PS51085"/>
    </source>
</evidence>
<evidence type="ECO:0000313" key="17">
    <source>
        <dbReference type="EMBL" id="SER15828.1"/>
    </source>
</evidence>
<dbReference type="AlphaFoldDB" id="A0A1H9LWU9"/>
<keyword evidence="4 12" id="KW-0001">2Fe-2S</keyword>
<comment type="similarity">
    <text evidence="2 12">Belongs to the complex I 75 kDa subunit family.</text>
</comment>
<dbReference type="Gene3D" id="3.30.70.20">
    <property type="match status" value="1"/>
</dbReference>